<dbReference type="Proteomes" id="UP000027138">
    <property type="component" value="Unassembled WGS sequence"/>
</dbReference>
<organism evidence="1 2">
    <name type="scientific">Jatropha curcas</name>
    <name type="common">Barbados nut</name>
    <dbReference type="NCBI Taxonomy" id="180498"/>
    <lineage>
        <taxon>Eukaryota</taxon>
        <taxon>Viridiplantae</taxon>
        <taxon>Streptophyta</taxon>
        <taxon>Embryophyta</taxon>
        <taxon>Tracheophyta</taxon>
        <taxon>Spermatophyta</taxon>
        <taxon>Magnoliopsida</taxon>
        <taxon>eudicotyledons</taxon>
        <taxon>Gunneridae</taxon>
        <taxon>Pentapetalae</taxon>
        <taxon>rosids</taxon>
        <taxon>fabids</taxon>
        <taxon>Malpighiales</taxon>
        <taxon>Euphorbiaceae</taxon>
        <taxon>Crotonoideae</taxon>
        <taxon>Jatropheae</taxon>
        <taxon>Jatropha</taxon>
    </lineage>
</organism>
<reference evidence="1 2" key="1">
    <citation type="journal article" date="2014" name="PLoS ONE">
        <title>Global Analysis of Gene Expression Profiles in Physic Nut (Jatropha curcas L.) Seedlings Exposed to Salt Stress.</title>
        <authorList>
            <person name="Zhang L."/>
            <person name="Zhang C."/>
            <person name="Wu P."/>
            <person name="Chen Y."/>
            <person name="Li M."/>
            <person name="Jiang H."/>
            <person name="Wu G."/>
        </authorList>
    </citation>
    <scope>NUCLEOTIDE SEQUENCE [LARGE SCALE GENOMIC DNA]</scope>
    <source>
        <strain evidence="2">cv. GZQX0401</strain>
        <tissue evidence="1">Young leaves</tissue>
    </source>
</reference>
<gene>
    <name evidence="1" type="ORF">JCGZ_09957</name>
</gene>
<sequence>MESTARRNWLRTDSQLVRVEEPSVPFDLSKLVFASSLGSHCEREHSPIEVGFSAPTIASTSASSSTDNMGDGSIQALEIEKMVGRIVIASLEKLLRSDKGKDHVVIEDDENKEEFEKKEQVDDTWQDEEFFTRNVTTKKAKKI</sequence>
<dbReference type="EMBL" id="KK914448">
    <property type="protein sequence ID" value="KDP36237.1"/>
    <property type="molecule type" value="Genomic_DNA"/>
</dbReference>
<evidence type="ECO:0000313" key="2">
    <source>
        <dbReference type="Proteomes" id="UP000027138"/>
    </source>
</evidence>
<name>A0A067KJH1_JATCU</name>
<evidence type="ECO:0000313" key="1">
    <source>
        <dbReference type="EMBL" id="KDP36237.1"/>
    </source>
</evidence>
<keyword evidence="2" id="KW-1185">Reference proteome</keyword>
<accession>A0A067KJH1</accession>
<proteinExistence type="predicted"/>
<dbReference type="AlphaFoldDB" id="A0A067KJH1"/>
<protein>
    <submittedName>
        <fullName evidence="1">Uncharacterized protein</fullName>
    </submittedName>
</protein>